<comment type="function">
    <text evidence="5">Required for morphogenesis and for the elongation of the flagellar filament by facilitating polymerization of the flagellin monomers at the tip of growing filament. Forms a capping structure, which prevents flagellin subunits (transported through the central channel of the flagellum) from leaking out without polymerization at the distal end.</text>
</comment>
<evidence type="ECO:0000256" key="3">
    <source>
        <dbReference type="ARBA" id="ARBA00023054"/>
    </source>
</evidence>
<keyword evidence="9" id="KW-1185">Reference proteome</keyword>
<keyword evidence="8" id="KW-0966">Cell projection</keyword>
<feature type="domain" description="Flagellar hook-associated protein 2 C-terminal" evidence="7">
    <location>
        <begin position="410"/>
        <end position="668"/>
    </location>
</feature>
<dbReference type="InterPro" id="IPR010809">
    <property type="entry name" value="FliD_C"/>
</dbReference>
<evidence type="ECO:0000256" key="1">
    <source>
        <dbReference type="ARBA" id="ARBA00009764"/>
    </source>
</evidence>
<evidence type="ECO:0000256" key="2">
    <source>
        <dbReference type="ARBA" id="ARBA00011255"/>
    </source>
</evidence>
<proteinExistence type="inferred from homology"/>
<evidence type="ECO:0000313" key="9">
    <source>
        <dbReference type="Proteomes" id="UP001501047"/>
    </source>
</evidence>
<comment type="subcellular location">
    <subcellularLocation>
        <location evidence="5">Secreted</location>
    </subcellularLocation>
    <subcellularLocation>
        <location evidence="5">Bacterial flagellum</location>
    </subcellularLocation>
</comment>
<keyword evidence="5" id="KW-0964">Secreted</keyword>
<evidence type="ECO:0000256" key="4">
    <source>
        <dbReference type="ARBA" id="ARBA00023143"/>
    </source>
</evidence>
<accession>A0ABN1KID4</accession>
<keyword evidence="8" id="KW-0282">Flagellum</keyword>
<name>A0ABN1KID4_CLOSU</name>
<sequence length="680" mass="74654">MRITGLATGMDMDKLVKETMQPYRIKIQQQQQQKEILEIKQQLYRDVIKESRELYNKYFDVAKTDSLLLSKNWSTVKFQSSNENVLTVTGGSDVKPGNYAVTGNTATSAKSIVTEGIDVGNNLVINGKEFTLHGDTAKLRAENLNKELKEAGINVSVRYSDFAGTEAGNQSGFIFESTVLGKDSTFTIGGTSSTIGAIVTGIDATASTVTGFTVQDLKDANGKININGEIITIDIKDEYVNDDIEKLLQSKLSEKKLTAEIAENGDITFSSKVLGNAVEDPNIEINGNIGTFTKGINGEKTTNTVALDSIKNQKISINGNVIDMSKAVAGQEVEYLNKVLKEQNVNTTAKLDESDPSKVILTYNLVGDDYKVDMSILDTSTSTAMISQGRDSSIVIKDDKGGVYTHTGISNTITLDGMTFKFTGEIPENGTINVNGKNDVAGVKDKVVNFINDYNKLMEKLNTLTTEKRNKNYSPLTDEQKKGLSENEIKAWNEKVKQGQLYKDSDVSRIANSMKSAMRGLVAGVDGNLKKFGIEPVADYQGAKNGTYTIDETKLTEALENNSEEVMKLFIGTPTVVEGMSDQEKFSNTGIAQRIKSVIYNETVTTSSKIIKKAGIEGTASVGNNELTKSIEKYERKMKDMEIDFSRREQQLYSKWATIESMMNKLNSQQSYLMSQLGMA</sequence>
<gene>
    <name evidence="8" type="primary">fliD</name>
    <name evidence="8" type="ORF">GCM10008908_07230</name>
</gene>
<comment type="similarity">
    <text evidence="1 5">Belongs to the FliD family.</text>
</comment>
<keyword evidence="8" id="KW-0969">Cilium</keyword>
<evidence type="ECO:0000259" key="7">
    <source>
        <dbReference type="Pfam" id="PF07195"/>
    </source>
</evidence>
<evidence type="ECO:0000313" key="8">
    <source>
        <dbReference type="EMBL" id="GAA0767772.1"/>
    </source>
</evidence>
<comment type="subunit">
    <text evidence="2 5">Homopentamer.</text>
</comment>
<dbReference type="RefSeq" id="WP_343823707.1">
    <property type="nucleotide sequence ID" value="NZ_BAAACI010000001.1"/>
</dbReference>
<dbReference type="Proteomes" id="UP001501047">
    <property type="component" value="Unassembled WGS sequence"/>
</dbReference>
<feature type="domain" description="Flagellar hook-associated protein 2 N-terminal" evidence="6">
    <location>
        <begin position="8"/>
        <end position="102"/>
    </location>
</feature>
<evidence type="ECO:0000259" key="6">
    <source>
        <dbReference type="Pfam" id="PF02465"/>
    </source>
</evidence>
<protein>
    <recommendedName>
        <fullName evidence="5">Flagellar hook-associated protein 2</fullName>
        <shortName evidence="5">HAP2</shortName>
    </recommendedName>
    <alternativeName>
        <fullName evidence="5">Flagellar cap protein</fullName>
    </alternativeName>
</protein>
<organism evidence="8 9">
    <name type="scientific">Clostridium subterminale</name>
    <dbReference type="NCBI Taxonomy" id="1550"/>
    <lineage>
        <taxon>Bacteria</taxon>
        <taxon>Bacillati</taxon>
        <taxon>Bacillota</taxon>
        <taxon>Clostridia</taxon>
        <taxon>Eubacteriales</taxon>
        <taxon>Clostridiaceae</taxon>
        <taxon>Clostridium</taxon>
    </lineage>
</organism>
<feature type="coiled-coil region" evidence="5">
    <location>
        <begin position="624"/>
        <end position="651"/>
    </location>
</feature>
<comment type="caution">
    <text evidence="8">The sequence shown here is derived from an EMBL/GenBank/DDBJ whole genome shotgun (WGS) entry which is preliminary data.</text>
</comment>
<keyword evidence="3 5" id="KW-0175">Coiled coil</keyword>
<dbReference type="InterPro" id="IPR003481">
    <property type="entry name" value="FliD_N"/>
</dbReference>
<keyword evidence="4 5" id="KW-0975">Bacterial flagellum</keyword>
<evidence type="ECO:0000256" key="5">
    <source>
        <dbReference type="RuleBase" id="RU362066"/>
    </source>
</evidence>
<dbReference type="EMBL" id="BAAACI010000001">
    <property type="protein sequence ID" value="GAA0767772.1"/>
    <property type="molecule type" value="Genomic_DNA"/>
</dbReference>
<dbReference type="InterPro" id="IPR040026">
    <property type="entry name" value="FliD"/>
</dbReference>
<dbReference type="PANTHER" id="PTHR30288">
    <property type="entry name" value="FLAGELLAR CAP/ASSEMBLY PROTEIN FLID"/>
    <property type="match status" value="1"/>
</dbReference>
<reference evidence="8 9" key="1">
    <citation type="journal article" date="2019" name="Int. J. Syst. Evol. Microbiol.">
        <title>The Global Catalogue of Microorganisms (GCM) 10K type strain sequencing project: providing services to taxonomists for standard genome sequencing and annotation.</title>
        <authorList>
            <consortium name="The Broad Institute Genomics Platform"/>
            <consortium name="The Broad Institute Genome Sequencing Center for Infectious Disease"/>
            <person name="Wu L."/>
            <person name="Ma J."/>
        </authorList>
    </citation>
    <scope>NUCLEOTIDE SEQUENCE [LARGE SCALE GENOMIC DNA]</scope>
    <source>
        <strain evidence="8 9">JCM 1417</strain>
    </source>
</reference>
<dbReference type="Pfam" id="PF02465">
    <property type="entry name" value="FliD_N"/>
    <property type="match status" value="1"/>
</dbReference>
<dbReference type="PANTHER" id="PTHR30288:SF0">
    <property type="entry name" value="FLAGELLAR HOOK-ASSOCIATED PROTEIN 2"/>
    <property type="match status" value="1"/>
</dbReference>
<dbReference type="Pfam" id="PF07195">
    <property type="entry name" value="FliD_C"/>
    <property type="match status" value="1"/>
</dbReference>